<evidence type="ECO:0000256" key="2">
    <source>
        <dbReference type="ARBA" id="ARBA00023015"/>
    </source>
</evidence>
<comment type="caution">
    <text evidence="6">The sequence shown here is derived from an EMBL/GenBank/DDBJ whole genome shotgun (WGS) entry which is preliminary data.</text>
</comment>
<comment type="similarity">
    <text evidence="1">Belongs to the LysR transcriptional regulatory family.</text>
</comment>
<organism evidence="6 7">
    <name type="scientific">Legionella anisa</name>
    <dbReference type="NCBI Taxonomy" id="28082"/>
    <lineage>
        <taxon>Bacteria</taxon>
        <taxon>Pseudomonadati</taxon>
        <taxon>Pseudomonadota</taxon>
        <taxon>Gammaproteobacteria</taxon>
        <taxon>Legionellales</taxon>
        <taxon>Legionellaceae</taxon>
        <taxon>Legionella</taxon>
    </lineage>
</organism>
<reference evidence="6" key="1">
    <citation type="submission" date="2017-12" db="EMBL/GenBank/DDBJ databases">
        <title>FDA dAtabase for Regulatory Grade micrObial Sequences (FDA-ARGOS): Supporting development and validation of Infectious Disease Dx tests.</title>
        <authorList>
            <person name="Kerrigan L."/>
            <person name="Tallon L.J."/>
            <person name="Sadzewicz L."/>
            <person name="Sengamalay N."/>
            <person name="Ott S."/>
            <person name="Godinez A."/>
            <person name="Nagaraj S."/>
            <person name="Vavikolanu K."/>
            <person name="Vyas G."/>
            <person name="Nadendla S."/>
            <person name="Aluvathingal J."/>
            <person name="Sichtig H."/>
        </authorList>
    </citation>
    <scope>NUCLEOTIDE SEQUENCE [LARGE SCALE GENOMIC DNA]</scope>
    <source>
        <strain evidence="6">FDAARGOS_200</strain>
    </source>
</reference>
<dbReference type="SUPFAM" id="SSF53850">
    <property type="entry name" value="Periplasmic binding protein-like II"/>
    <property type="match status" value="1"/>
</dbReference>
<dbReference type="PANTHER" id="PTHR30419">
    <property type="entry name" value="HTH-TYPE TRANSCRIPTIONAL REGULATOR YBHD"/>
    <property type="match status" value="1"/>
</dbReference>
<keyword evidence="7" id="KW-1185">Reference proteome</keyword>
<protein>
    <submittedName>
        <fullName evidence="6">LysR family transcriptional regulator</fullName>
    </submittedName>
</protein>
<evidence type="ECO:0000313" key="7">
    <source>
        <dbReference type="Proteomes" id="UP000192511"/>
    </source>
</evidence>
<dbReference type="GO" id="GO:0005829">
    <property type="term" value="C:cytosol"/>
    <property type="evidence" value="ECO:0007669"/>
    <property type="project" value="TreeGrafter"/>
</dbReference>
<dbReference type="InterPro" id="IPR036390">
    <property type="entry name" value="WH_DNA-bd_sf"/>
</dbReference>
<keyword evidence="3" id="KW-0238">DNA-binding</keyword>
<dbReference type="Gene3D" id="3.40.190.290">
    <property type="match status" value="1"/>
</dbReference>
<dbReference type="GeneID" id="98065049"/>
<dbReference type="PROSITE" id="PS50931">
    <property type="entry name" value="HTH_LYSR"/>
    <property type="match status" value="1"/>
</dbReference>
<dbReference type="InterPro" id="IPR005119">
    <property type="entry name" value="LysR_subst-bd"/>
</dbReference>
<sequence>MEFKLLRAFVEVVRQGSFSKAAETLFATQSTVSKAIKQLEDELGVSLINRFKKHNIPTTAGEIVFRRGVKLLADRDDLLKELDSIRGLKQGCLRLGIAPVGSSILFAPLFAQYNQRYPGIEVELIEHGSIKLAECLRAGEIDFAGALLSVISEEFDCQLICSEPLVALLASGHPLAKRRSISLLELKETPFILFSRDFALYRMILEAGRRAGFEPKVVAQTSQIDFMVELVAAGLGVAFMPRMIAHERSNPQVRFPLLEGDELQWNMAMTWRRNAYLSDAAKAWLALVREVHSKPPYLLE</sequence>
<dbReference type="GO" id="GO:0003677">
    <property type="term" value="F:DNA binding"/>
    <property type="evidence" value="ECO:0007669"/>
    <property type="project" value="UniProtKB-KW"/>
</dbReference>
<keyword evidence="4" id="KW-0804">Transcription</keyword>
<name>A0AAX0WVV7_9GAMM</name>
<dbReference type="GO" id="GO:0003700">
    <property type="term" value="F:DNA-binding transcription factor activity"/>
    <property type="evidence" value="ECO:0007669"/>
    <property type="project" value="InterPro"/>
</dbReference>
<dbReference type="Proteomes" id="UP000192511">
    <property type="component" value="Unassembled WGS sequence"/>
</dbReference>
<feature type="domain" description="HTH lysR-type" evidence="5">
    <location>
        <begin position="1"/>
        <end position="58"/>
    </location>
</feature>
<evidence type="ECO:0000256" key="4">
    <source>
        <dbReference type="ARBA" id="ARBA00023163"/>
    </source>
</evidence>
<dbReference type="FunFam" id="1.10.10.10:FF:000001">
    <property type="entry name" value="LysR family transcriptional regulator"/>
    <property type="match status" value="1"/>
</dbReference>
<dbReference type="PANTHER" id="PTHR30419:SF8">
    <property type="entry name" value="NITROGEN ASSIMILATION TRANSCRIPTIONAL ACTIVATOR-RELATED"/>
    <property type="match status" value="1"/>
</dbReference>
<proteinExistence type="inferred from homology"/>
<dbReference type="Pfam" id="PF00126">
    <property type="entry name" value="HTH_1"/>
    <property type="match status" value="1"/>
</dbReference>
<dbReference type="InterPro" id="IPR000847">
    <property type="entry name" value="LysR_HTH_N"/>
</dbReference>
<dbReference type="InterPro" id="IPR036388">
    <property type="entry name" value="WH-like_DNA-bd_sf"/>
</dbReference>
<evidence type="ECO:0000313" key="6">
    <source>
        <dbReference type="EMBL" id="PNL62547.1"/>
    </source>
</evidence>
<dbReference type="AlphaFoldDB" id="A0AAX0WVV7"/>
<keyword evidence="2" id="KW-0805">Transcription regulation</keyword>
<dbReference type="InterPro" id="IPR050950">
    <property type="entry name" value="HTH-type_LysR_regulators"/>
</dbReference>
<evidence type="ECO:0000259" key="5">
    <source>
        <dbReference type="PROSITE" id="PS50931"/>
    </source>
</evidence>
<dbReference type="RefSeq" id="WP_019235738.1">
    <property type="nucleotide sequence ID" value="NZ_CAXYJI010000060.1"/>
</dbReference>
<dbReference type="EMBL" id="NBTX02000004">
    <property type="protein sequence ID" value="PNL62547.1"/>
    <property type="molecule type" value="Genomic_DNA"/>
</dbReference>
<evidence type="ECO:0000256" key="1">
    <source>
        <dbReference type="ARBA" id="ARBA00009437"/>
    </source>
</evidence>
<gene>
    <name evidence="6" type="ORF">A6J39_015785</name>
</gene>
<dbReference type="Gene3D" id="1.10.10.10">
    <property type="entry name" value="Winged helix-like DNA-binding domain superfamily/Winged helix DNA-binding domain"/>
    <property type="match status" value="1"/>
</dbReference>
<dbReference type="PRINTS" id="PR00039">
    <property type="entry name" value="HTHLYSR"/>
</dbReference>
<accession>A0AAX0WVV7</accession>
<dbReference type="SUPFAM" id="SSF46785">
    <property type="entry name" value="Winged helix' DNA-binding domain"/>
    <property type="match status" value="1"/>
</dbReference>
<dbReference type="Pfam" id="PF03466">
    <property type="entry name" value="LysR_substrate"/>
    <property type="match status" value="1"/>
</dbReference>
<evidence type="ECO:0000256" key="3">
    <source>
        <dbReference type="ARBA" id="ARBA00023125"/>
    </source>
</evidence>
<dbReference type="CDD" id="cd08438">
    <property type="entry name" value="PBP2_CidR"/>
    <property type="match status" value="1"/>
</dbReference>